<evidence type="ECO:0000313" key="3">
    <source>
        <dbReference type="EMBL" id="AKK24652.1"/>
    </source>
</evidence>
<dbReference type="InterPro" id="IPR036629">
    <property type="entry name" value="YjbJ_sf"/>
</dbReference>
<evidence type="ECO:0000256" key="1">
    <source>
        <dbReference type="ARBA" id="ARBA00009129"/>
    </source>
</evidence>
<evidence type="ECO:0000259" key="2">
    <source>
        <dbReference type="Pfam" id="PF05532"/>
    </source>
</evidence>
<dbReference type="EMBL" id="CP011518">
    <property type="protein sequence ID" value="AKK24652.1"/>
    <property type="molecule type" value="Genomic_DNA"/>
</dbReference>
<feature type="domain" description="CsbD-like" evidence="2">
    <location>
        <begin position="5"/>
        <end position="54"/>
    </location>
</feature>
<dbReference type="PANTHER" id="PTHR34977:SF1">
    <property type="entry name" value="UPF0337 PROTEIN YJBJ"/>
    <property type="match status" value="1"/>
</dbReference>
<dbReference type="InterPro" id="IPR026042">
    <property type="entry name" value="YjbJ"/>
</dbReference>
<sequence>MNSETIKGKWSQLKGEVKKRWADLTDDDLLRVEGNRDKFVGVIQERYGQAKSKADVERDVDAWNERHKLW</sequence>
<dbReference type="PIRSF" id="PIRSF039008">
    <property type="entry name" value="YjbJ"/>
    <property type="match status" value="1"/>
</dbReference>
<geneLocation type="plasmid" evidence="3 4">
    <name>pPO70-1</name>
</geneLocation>
<protein>
    <submittedName>
        <fullName evidence="3">General stress protein CsbD</fullName>
    </submittedName>
</protein>
<dbReference type="InterPro" id="IPR008462">
    <property type="entry name" value="CsbD"/>
</dbReference>
<accession>A0A0G3IBK7</accession>
<organism evidence="3 4">
    <name type="scientific">Pandoraea oxalativorans</name>
    <dbReference type="NCBI Taxonomy" id="573737"/>
    <lineage>
        <taxon>Bacteria</taxon>
        <taxon>Pseudomonadati</taxon>
        <taxon>Pseudomonadota</taxon>
        <taxon>Betaproteobacteria</taxon>
        <taxon>Burkholderiales</taxon>
        <taxon>Burkholderiaceae</taxon>
        <taxon>Pandoraea</taxon>
    </lineage>
</organism>
<dbReference type="Proteomes" id="UP000035050">
    <property type="component" value="Plasmid pPO70-1"/>
</dbReference>
<comment type="similarity">
    <text evidence="1">Belongs to the UPF0337 (CsbD) family.</text>
</comment>
<dbReference type="KEGG" id="pox:MB84_27835"/>
<proteinExistence type="inferred from homology"/>
<name>A0A0G3IBK7_9BURK</name>
<dbReference type="SUPFAM" id="SSF69047">
    <property type="entry name" value="Hypothetical protein YjbJ"/>
    <property type="match status" value="1"/>
</dbReference>
<gene>
    <name evidence="3" type="ORF">MB84_27835</name>
</gene>
<dbReference type="InterPro" id="IPR050423">
    <property type="entry name" value="UPF0337_stress_rsp"/>
</dbReference>
<dbReference type="AlphaFoldDB" id="A0A0G3IBK7"/>
<dbReference type="Gene3D" id="1.10.1470.10">
    <property type="entry name" value="YjbJ"/>
    <property type="match status" value="1"/>
</dbReference>
<dbReference type="RefSeq" id="WP_052653937.1">
    <property type="nucleotide sequence ID" value="NZ_CP011518.2"/>
</dbReference>
<evidence type="ECO:0000313" key="4">
    <source>
        <dbReference type="Proteomes" id="UP000035050"/>
    </source>
</evidence>
<dbReference type="OrthoDB" id="9796058at2"/>
<reference evidence="3" key="1">
    <citation type="submission" date="2016-06" db="EMBL/GenBank/DDBJ databases">
        <title>Pandoraea oxalativorans DSM 23570 Genome Sequencing.</title>
        <authorList>
            <person name="Ee R."/>
            <person name="Lim Y.-L."/>
            <person name="Yong D."/>
            <person name="Yin W.-F."/>
            <person name="Chan K.-G."/>
        </authorList>
    </citation>
    <scope>NUCLEOTIDE SEQUENCE</scope>
    <source>
        <strain evidence="3">DSM 23570</strain>
        <plasmid evidence="3">pPO70-1</plasmid>
    </source>
</reference>
<dbReference type="PATRIC" id="fig|573737.6.peg.5438"/>
<keyword evidence="3" id="KW-0614">Plasmid</keyword>
<dbReference type="Pfam" id="PF05532">
    <property type="entry name" value="CsbD"/>
    <property type="match status" value="1"/>
</dbReference>
<dbReference type="PANTHER" id="PTHR34977">
    <property type="entry name" value="UPF0337 PROTEIN YJBJ"/>
    <property type="match status" value="1"/>
</dbReference>
<keyword evidence="4" id="KW-1185">Reference proteome</keyword>